<gene>
    <name evidence="3" type="ORF">KC717_03290</name>
</gene>
<name>A0A955RKP0_9BACT</name>
<dbReference type="PRINTS" id="PR00040">
    <property type="entry name" value="HTHMERR"/>
</dbReference>
<dbReference type="InterPro" id="IPR009061">
    <property type="entry name" value="DNA-bd_dom_put_sf"/>
</dbReference>
<dbReference type="InterPro" id="IPR047057">
    <property type="entry name" value="MerR_fam"/>
</dbReference>
<proteinExistence type="predicted"/>
<dbReference type="InterPro" id="IPR000551">
    <property type="entry name" value="MerR-type_HTH_dom"/>
</dbReference>
<dbReference type="SMART" id="SM00422">
    <property type="entry name" value="HTH_MERR"/>
    <property type="match status" value="1"/>
</dbReference>
<dbReference type="GO" id="GO:0003677">
    <property type="term" value="F:DNA binding"/>
    <property type="evidence" value="ECO:0007669"/>
    <property type="project" value="UniProtKB-KW"/>
</dbReference>
<dbReference type="PROSITE" id="PS00552">
    <property type="entry name" value="HTH_MERR_1"/>
    <property type="match status" value="1"/>
</dbReference>
<reference evidence="3" key="2">
    <citation type="journal article" date="2021" name="Microbiome">
        <title>Successional dynamics and alternative stable states in a saline activated sludge microbial community over 9 years.</title>
        <authorList>
            <person name="Wang Y."/>
            <person name="Ye J."/>
            <person name="Ju F."/>
            <person name="Liu L."/>
            <person name="Boyd J.A."/>
            <person name="Deng Y."/>
            <person name="Parks D.H."/>
            <person name="Jiang X."/>
            <person name="Yin X."/>
            <person name="Woodcroft B.J."/>
            <person name="Tyson G.W."/>
            <person name="Hugenholtz P."/>
            <person name="Polz M.F."/>
            <person name="Zhang T."/>
        </authorList>
    </citation>
    <scope>NUCLEOTIDE SEQUENCE</scope>
    <source>
        <strain evidence="3">HKST-UBA11</strain>
    </source>
</reference>
<dbReference type="Proteomes" id="UP000754563">
    <property type="component" value="Unassembled WGS sequence"/>
</dbReference>
<dbReference type="CDD" id="cd01106">
    <property type="entry name" value="HTH_TipAL-Mta"/>
    <property type="match status" value="1"/>
</dbReference>
<evidence type="ECO:0000313" key="4">
    <source>
        <dbReference type="Proteomes" id="UP000754563"/>
    </source>
</evidence>
<feature type="domain" description="HTH merR-type" evidence="2">
    <location>
        <begin position="6"/>
        <end position="75"/>
    </location>
</feature>
<dbReference type="AlphaFoldDB" id="A0A955RKP0"/>
<protein>
    <submittedName>
        <fullName evidence="3">MerR family transcriptional regulator</fullName>
    </submittedName>
</protein>
<evidence type="ECO:0000256" key="1">
    <source>
        <dbReference type="ARBA" id="ARBA00023125"/>
    </source>
</evidence>
<dbReference type="Gene3D" id="1.10.1660.10">
    <property type="match status" value="1"/>
</dbReference>
<evidence type="ECO:0000313" key="3">
    <source>
        <dbReference type="EMBL" id="MCA9385647.1"/>
    </source>
</evidence>
<accession>A0A955RKP0</accession>
<dbReference type="SUPFAM" id="SSF46955">
    <property type="entry name" value="Putative DNA-binding domain"/>
    <property type="match status" value="1"/>
</dbReference>
<evidence type="ECO:0000259" key="2">
    <source>
        <dbReference type="PROSITE" id="PS50937"/>
    </source>
</evidence>
<dbReference type="GO" id="GO:0003700">
    <property type="term" value="F:DNA-binding transcription factor activity"/>
    <property type="evidence" value="ECO:0007669"/>
    <property type="project" value="InterPro"/>
</dbReference>
<reference evidence="3" key="1">
    <citation type="submission" date="2020-04" db="EMBL/GenBank/DDBJ databases">
        <authorList>
            <person name="Zhang T."/>
        </authorList>
    </citation>
    <scope>NUCLEOTIDE SEQUENCE</scope>
    <source>
        <strain evidence="3">HKST-UBA11</strain>
    </source>
</reference>
<dbReference type="PANTHER" id="PTHR30204:SF96">
    <property type="entry name" value="CHROMOSOME-ANCHORING PROTEIN RACA"/>
    <property type="match status" value="1"/>
</dbReference>
<organism evidence="3 4">
    <name type="scientific">Candidatus Dojkabacteria bacterium</name>
    <dbReference type="NCBI Taxonomy" id="2099670"/>
    <lineage>
        <taxon>Bacteria</taxon>
        <taxon>Candidatus Dojkabacteria</taxon>
    </lineage>
</organism>
<sequence length="178" mass="20677">MNLHPVYTISELAELAGISVRTLRHYDIIGILEPCGRNESGHRIYNQENLIRLQHILFYKEIDLSLKAIKKILATKDSTTKFILEEQKELLKKKKDQYELLIQTIENTILHFNKLEMVKDEDLYEGLSTKEISAMKAEVKTIYNSKIIAESNRNIRKLSKQQFTELKEEGKTIAKTIA</sequence>
<keyword evidence="1" id="KW-0238">DNA-binding</keyword>
<comment type="caution">
    <text evidence="3">The sequence shown here is derived from an EMBL/GenBank/DDBJ whole genome shotgun (WGS) entry which is preliminary data.</text>
</comment>
<dbReference type="Pfam" id="PF13411">
    <property type="entry name" value="MerR_1"/>
    <property type="match status" value="1"/>
</dbReference>
<dbReference type="EMBL" id="JAGQLH010000034">
    <property type="protein sequence ID" value="MCA9385647.1"/>
    <property type="molecule type" value="Genomic_DNA"/>
</dbReference>
<dbReference type="PANTHER" id="PTHR30204">
    <property type="entry name" value="REDOX-CYCLING DRUG-SENSING TRANSCRIPTIONAL ACTIVATOR SOXR"/>
    <property type="match status" value="1"/>
</dbReference>
<feature type="non-terminal residue" evidence="3">
    <location>
        <position position="178"/>
    </location>
</feature>
<dbReference type="PROSITE" id="PS50937">
    <property type="entry name" value="HTH_MERR_2"/>
    <property type="match status" value="1"/>
</dbReference>